<protein>
    <submittedName>
        <fullName evidence="1">Uncharacterized protein</fullName>
    </submittedName>
</protein>
<sequence length="36" mass="3881">MDSDPGILRQFCSAMSELGADCRGTLAPHFHTLTCV</sequence>
<reference evidence="1" key="1">
    <citation type="submission" date="2014-05" db="EMBL/GenBank/DDBJ databases">
        <title>The transcriptome of the halophilic microalga Tetraselmis sp. GSL018 isolated from the Great Salt Lake, Utah.</title>
        <authorList>
            <person name="Jinkerson R.E."/>
            <person name="D'Adamo S."/>
            <person name="Posewitz M.C."/>
        </authorList>
    </citation>
    <scope>NUCLEOTIDE SEQUENCE</scope>
    <source>
        <strain evidence="1">GSL018</strain>
    </source>
</reference>
<gene>
    <name evidence="1" type="ORF">TSPGSL018_5335</name>
</gene>
<dbReference type="EMBL" id="GBEZ01016358">
    <property type="protein sequence ID" value="JAC69884.1"/>
    <property type="molecule type" value="Transcribed_RNA"/>
</dbReference>
<evidence type="ECO:0000313" key="1">
    <source>
        <dbReference type="EMBL" id="JAC69884.1"/>
    </source>
</evidence>
<name>A0A061RGH4_9CHLO</name>
<accession>A0A061RGH4</accession>
<dbReference type="AlphaFoldDB" id="A0A061RGH4"/>
<organism evidence="1">
    <name type="scientific">Tetraselmis sp. GSL018</name>
    <dbReference type="NCBI Taxonomy" id="582737"/>
    <lineage>
        <taxon>Eukaryota</taxon>
        <taxon>Viridiplantae</taxon>
        <taxon>Chlorophyta</taxon>
        <taxon>core chlorophytes</taxon>
        <taxon>Chlorodendrophyceae</taxon>
        <taxon>Chlorodendrales</taxon>
        <taxon>Chlorodendraceae</taxon>
        <taxon>Tetraselmis</taxon>
    </lineage>
</organism>
<proteinExistence type="predicted"/>